<feature type="signal peptide" evidence="1">
    <location>
        <begin position="1"/>
        <end position="46"/>
    </location>
</feature>
<sequence>MKAKTWKALPCIILCINNSQTMKRFKLISILCLTFLLLQSAGMANAQAVAIKKWKGRYPRMNNNYPQSFIAFRGWLPPKPHLFIKTPLTHYYWKVKSMPVTDSGEVLGKTKTGLLRIFSKLMERTQFKGRYEETEMISLMTESQKQIGRKLSDSRKDQLADIYGLTASFLELYQRLDDFKQVDQGKEVKKILQKETDELVQQFLMVNLLATDHGEKFKAFSKIERSLILLSGEVDYSHNKMNFFNSYGKYHNNHYAFLTQ</sequence>
<reference evidence="2 3" key="1">
    <citation type="journal article" date="2017" name="Front. Microbiol.">
        <title>Labilibaculum manganireducens gen. nov., sp. nov. and Labilibaculum filiforme sp. nov., Novel Bacteroidetes Isolated from Subsurface Sediments of the Baltic Sea.</title>
        <authorList>
            <person name="Vandieken V."/>
            <person name="Marshall I.P."/>
            <person name="Niemann H."/>
            <person name="Engelen B."/>
            <person name="Cypionka H."/>
        </authorList>
    </citation>
    <scope>NUCLEOTIDE SEQUENCE [LARGE SCALE GENOMIC DNA]</scope>
    <source>
        <strain evidence="2 3">59.10-2M</strain>
    </source>
</reference>
<dbReference type="Proteomes" id="UP000233618">
    <property type="component" value="Unassembled WGS sequence"/>
</dbReference>
<comment type="caution">
    <text evidence="2">The sequence shown here is derived from an EMBL/GenBank/DDBJ whole genome shotgun (WGS) entry which is preliminary data.</text>
</comment>
<name>A0A2N3HVR2_9BACT</name>
<evidence type="ECO:0000313" key="2">
    <source>
        <dbReference type="EMBL" id="PKQ62165.1"/>
    </source>
</evidence>
<organism evidence="2 3">
    <name type="scientific">Labilibaculum manganireducens</name>
    <dbReference type="NCBI Taxonomy" id="1940525"/>
    <lineage>
        <taxon>Bacteria</taxon>
        <taxon>Pseudomonadati</taxon>
        <taxon>Bacteroidota</taxon>
        <taxon>Bacteroidia</taxon>
        <taxon>Marinilabiliales</taxon>
        <taxon>Marinifilaceae</taxon>
        <taxon>Labilibaculum</taxon>
    </lineage>
</organism>
<accession>A0A2N3HVR2</accession>
<gene>
    <name evidence="2" type="ORF">BZG01_17760</name>
</gene>
<dbReference type="EMBL" id="MVDE01000037">
    <property type="protein sequence ID" value="PKQ62165.1"/>
    <property type="molecule type" value="Genomic_DNA"/>
</dbReference>
<evidence type="ECO:0008006" key="4">
    <source>
        <dbReference type="Google" id="ProtNLM"/>
    </source>
</evidence>
<protein>
    <recommendedName>
        <fullName evidence="4">DUF5045 domain-containing protein</fullName>
    </recommendedName>
</protein>
<proteinExistence type="predicted"/>
<feature type="chain" id="PRO_5014800952" description="DUF5045 domain-containing protein" evidence="1">
    <location>
        <begin position="47"/>
        <end position="260"/>
    </location>
</feature>
<evidence type="ECO:0000313" key="3">
    <source>
        <dbReference type="Proteomes" id="UP000233618"/>
    </source>
</evidence>
<keyword evidence="3" id="KW-1185">Reference proteome</keyword>
<evidence type="ECO:0000256" key="1">
    <source>
        <dbReference type="SAM" id="SignalP"/>
    </source>
</evidence>
<keyword evidence="1" id="KW-0732">Signal</keyword>
<dbReference type="AlphaFoldDB" id="A0A2N3HVR2"/>